<dbReference type="GO" id="GO:0000166">
    <property type="term" value="F:nucleotide binding"/>
    <property type="evidence" value="ECO:0007669"/>
    <property type="project" value="InterPro"/>
</dbReference>
<dbReference type="SUPFAM" id="SSF51735">
    <property type="entry name" value="NAD(P)-binding Rossmann-fold domains"/>
    <property type="match status" value="1"/>
</dbReference>
<evidence type="ECO:0000259" key="1">
    <source>
        <dbReference type="Pfam" id="PF01408"/>
    </source>
</evidence>
<reference evidence="2 3" key="1">
    <citation type="submission" date="2018-11" db="EMBL/GenBank/DDBJ databases">
        <title>Genomic Encyclopedia of Type Strains, Phase IV (KMG-IV): sequencing the most valuable type-strain genomes for metagenomic binning, comparative biology and taxonomic classification.</title>
        <authorList>
            <person name="Goeker M."/>
        </authorList>
    </citation>
    <scope>NUCLEOTIDE SEQUENCE [LARGE SCALE GENOMIC DNA]</scope>
    <source>
        <strain evidence="2 3">DSM 104731</strain>
    </source>
</reference>
<evidence type="ECO:0000313" key="2">
    <source>
        <dbReference type="EMBL" id="RPE67402.1"/>
    </source>
</evidence>
<name>A0A3N4UAB8_9RHOB</name>
<dbReference type="AlphaFoldDB" id="A0A3N4UAB8"/>
<feature type="domain" description="Gfo/Idh/MocA-like oxidoreductase N-terminal" evidence="1">
    <location>
        <begin position="7"/>
        <end position="78"/>
    </location>
</feature>
<protein>
    <recommendedName>
        <fullName evidence="1">Gfo/Idh/MocA-like oxidoreductase N-terminal domain-containing protein</fullName>
    </recommendedName>
</protein>
<accession>A0A3N4UAB8</accession>
<dbReference type="EMBL" id="RKQK01000002">
    <property type="protein sequence ID" value="RPE67402.1"/>
    <property type="molecule type" value="Genomic_DNA"/>
</dbReference>
<dbReference type="RefSeq" id="WP_123792845.1">
    <property type="nucleotide sequence ID" value="NZ_RKQK01000002.1"/>
</dbReference>
<keyword evidence="3" id="KW-1185">Reference proteome</keyword>
<dbReference type="Pfam" id="PF01408">
    <property type="entry name" value="GFO_IDH_MocA"/>
    <property type="match status" value="1"/>
</dbReference>
<dbReference type="Proteomes" id="UP000269689">
    <property type="component" value="Unassembled WGS sequence"/>
</dbReference>
<dbReference type="InterPro" id="IPR036291">
    <property type="entry name" value="NAD(P)-bd_dom_sf"/>
</dbReference>
<dbReference type="Gene3D" id="3.40.50.720">
    <property type="entry name" value="NAD(P)-binding Rossmann-like Domain"/>
    <property type="match status" value="1"/>
</dbReference>
<sequence length="94" mass="10244">MISPNCQEHLRNIALLPDTQVTAIFEPDPEMAKVAAEFAPKAQLCDGIDALLAFEDLNCLVIVSPIFCHMDQLEQIAKTRALTGQAVTFEAVTS</sequence>
<proteinExistence type="predicted"/>
<dbReference type="OrthoDB" id="9815825at2"/>
<comment type="caution">
    <text evidence="2">The sequence shown here is derived from an EMBL/GenBank/DDBJ whole genome shotgun (WGS) entry which is preliminary data.</text>
</comment>
<dbReference type="InterPro" id="IPR000683">
    <property type="entry name" value="Gfo/Idh/MocA-like_OxRdtase_N"/>
</dbReference>
<organism evidence="2 3">
    <name type="scientific">Pacificibacter maritimus</name>
    <dbReference type="NCBI Taxonomy" id="762213"/>
    <lineage>
        <taxon>Bacteria</taxon>
        <taxon>Pseudomonadati</taxon>
        <taxon>Pseudomonadota</taxon>
        <taxon>Alphaproteobacteria</taxon>
        <taxon>Rhodobacterales</taxon>
        <taxon>Roseobacteraceae</taxon>
        <taxon>Pacificibacter</taxon>
    </lineage>
</organism>
<evidence type="ECO:0000313" key="3">
    <source>
        <dbReference type="Proteomes" id="UP000269689"/>
    </source>
</evidence>
<gene>
    <name evidence="2" type="ORF">EDD53_1811</name>
</gene>